<evidence type="ECO:0000313" key="3">
    <source>
        <dbReference type="Ensembl" id="ENSORLP00020035235.1"/>
    </source>
</evidence>
<dbReference type="InterPro" id="IPR027244">
    <property type="entry name" value="IML1"/>
</dbReference>
<dbReference type="AlphaFoldDB" id="A0A3P9MQK9"/>
<reference evidence="3" key="4">
    <citation type="submission" date="2025-09" db="UniProtKB">
        <authorList>
            <consortium name="Ensembl"/>
        </authorList>
    </citation>
    <scope>IDENTIFICATION</scope>
    <source>
        <strain evidence="3">HNI</strain>
    </source>
</reference>
<sequence length="157" mass="17470">MKTNKSYKLVLHKKGFGGSDDELVVNPKIFPQVNLGDVIEIAHPSDEYSPLLLQVKSLKEDLQKGKDVQSDRLCLAGVEVGVFGDDVTLDLVELTFKDQYIGRGDMWRLKKSLVSTCAYVTQKVEFAGIRAQASELWVKGEKVTCGYISEETRVSVT</sequence>
<dbReference type="Pfam" id="PF12257">
    <property type="entry name" value="IML1"/>
    <property type="match status" value="1"/>
</dbReference>
<dbReference type="Ensembl" id="ENSORLT00020030583.1">
    <property type="protein sequence ID" value="ENSORLP00020035235.1"/>
    <property type="gene ID" value="ENSORLG00020022077.1"/>
</dbReference>
<feature type="domain" description="IML1 N-terminal double psi beta-barrel" evidence="2">
    <location>
        <begin position="5"/>
        <end position="67"/>
    </location>
</feature>
<dbReference type="PANTHER" id="PTHR13179:SF8">
    <property type="entry name" value="GATOR COMPLEX PROTEIN DEPDC5"/>
    <property type="match status" value="1"/>
</dbReference>
<dbReference type="InterPro" id="IPR048255">
    <property type="entry name" value="IML1_N"/>
</dbReference>
<name>A0A3P9MQK9_ORYLA</name>
<dbReference type="GO" id="GO:0005096">
    <property type="term" value="F:GTPase activator activity"/>
    <property type="evidence" value="ECO:0007669"/>
    <property type="project" value="InterPro"/>
</dbReference>
<evidence type="ECO:0008006" key="5">
    <source>
        <dbReference type="Google" id="ProtNLM"/>
    </source>
</evidence>
<evidence type="ECO:0000259" key="2">
    <source>
        <dbReference type="Pfam" id="PF23013"/>
    </source>
</evidence>
<dbReference type="Proteomes" id="UP000265180">
    <property type="component" value="Chromosome 17"/>
</dbReference>
<evidence type="ECO:0000313" key="4">
    <source>
        <dbReference type="Proteomes" id="UP000265180"/>
    </source>
</evidence>
<dbReference type="InterPro" id="IPR055213">
    <property type="entry name" value="IML1_double_psi_beta_barrel"/>
</dbReference>
<dbReference type="Pfam" id="PF23013">
    <property type="entry name" value="IML1_N"/>
    <property type="match status" value="1"/>
</dbReference>
<feature type="domain" description="Vacuolar membrane-associated protein Iml1 N-terminal" evidence="1">
    <location>
        <begin position="92"/>
        <end position="154"/>
    </location>
</feature>
<protein>
    <recommendedName>
        <fullName evidence="5">GATOR complex protein DEPDC5</fullName>
    </recommendedName>
</protein>
<reference evidence="3" key="3">
    <citation type="submission" date="2025-08" db="UniProtKB">
        <authorList>
            <consortium name="Ensembl"/>
        </authorList>
    </citation>
    <scope>IDENTIFICATION</scope>
    <source>
        <strain evidence="3">HNI</strain>
    </source>
</reference>
<accession>A0A3P9MQK9</accession>
<organism evidence="3 4">
    <name type="scientific">Oryzias latipes</name>
    <name type="common">Japanese rice fish</name>
    <name type="synonym">Japanese killifish</name>
    <dbReference type="NCBI Taxonomy" id="8090"/>
    <lineage>
        <taxon>Eukaryota</taxon>
        <taxon>Metazoa</taxon>
        <taxon>Chordata</taxon>
        <taxon>Craniata</taxon>
        <taxon>Vertebrata</taxon>
        <taxon>Euteleostomi</taxon>
        <taxon>Actinopterygii</taxon>
        <taxon>Neopterygii</taxon>
        <taxon>Teleostei</taxon>
        <taxon>Neoteleostei</taxon>
        <taxon>Acanthomorphata</taxon>
        <taxon>Ovalentaria</taxon>
        <taxon>Atherinomorphae</taxon>
        <taxon>Beloniformes</taxon>
        <taxon>Adrianichthyidae</taxon>
        <taxon>Oryziinae</taxon>
        <taxon>Oryzias</taxon>
    </lineage>
</organism>
<evidence type="ECO:0000259" key="1">
    <source>
        <dbReference type="Pfam" id="PF12257"/>
    </source>
</evidence>
<reference evidence="3 4" key="2">
    <citation type="submission" date="2017-04" db="EMBL/GenBank/DDBJ databases">
        <title>CpG methylation of centromeres and impact of large insertions on vertebrate speciation.</title>
        <authorList>
            <person name="Ichikawa K."/>
            <person name="Yoshimura J."/>
            <person name="Morishita S."/>
        </authorList>
    </citation>
    <scope>NUCLEOTIDE SEQUENCE</scope>
    <source>
        <strain evidence="3 4">HNI</strain>
    </source>
</reference>
<proteinExistence type="predicted"/>
<reference key="1">
    <citation type="journal article" date="2007" name="Nature">
        <title>The medaka draft genome and insights into vertebrate genome evolution.</title>
        <authorList>
            <person name="Kasahara M."/>
            <person name="Naruse K."/>
            <person name="Sasaki S."/>
            <person name="Nakatani Y."/>
            <person name="Qu W."/>
            <person name="Ahsan B."/>
            <person name="Yamada T."/>
            <person name="Nagayasu Y."/>
            <person name="Doi K."/>
            <person name="Kasai Y."/>
            <person name="Jindo T."/>
            <person name="Kobayashi D."/>
            <person name="Shimada A."/>
            <person name="Toyoda A."/>
            <person name="Kuroki Y."/>
            <person name="Fujiyama A."/>
            <person name="Sasaki T."/>
            <person name="Shimizu A."/>
            <person name="Asakawa S."/>
            <person name="Shimizu N."/>
            <person name="Hashimoto S."/>
            <person name="Yang J."/>
            <person name="Lee Y."/>
            <person name="Matsushima K."/>
            <person name="Sugano S."/>
            <person name="Sakaizumi M."/>
            <person name="Narita T."/>
            <person name="Ohishi K."/>
            <person name="Haga S."/>
            <person name="Ohta F."/>
            <person name="Nomoto H."/>
            <person name="Nogata K."/>
            <person name="Morishita T."/>
            <person name="Endo T."/>
            <person name="Shin-I T."/>
            <person name="Takeda H."/>
            <person name="Morishita S."/>
            <person name="Kohara Y."/>
        </authorList>
    </citation>
    <scope>NUCLEOTIDE SEQUENCE [LARGE SCALE GENOMIC DNA]</scope>
    <source>
        <strain>Hd-rR</strain>
    </source>
</reference>
<dbReference type="PANTHER" id="PTHR13179">
    <property type="entry name" value="DEP DOMAIN CONTAINING PROTEIN 5"/>
    <property type="match status" value="1"/>
</dbReference>